<organism evidence="2 3">
    <name type="scientific">Burkholderia ubonensis</name>
    <dbReference type="NCBI Taxonomy" id="101571"/>
    <lineage>
        <taxon>Bacteria</taxon>
        <taxon>Pseudomonadati</taxon>
        <taxon>Pseudomonadota</taxon>
        <taxon>Betaproteobacteria</taxon>
        <taxon>Burkholderiales</taxon>
        <taxon>Burkholderiaceae</taxon>
        <taxon>Burkholderia</taxon>
        <taxon>Burkholderia cepacia complex</taxon>
    </lineage>
</organism>
<name>A0A119HFG8_9BURK</name>
<protein>
    <recommendedName>
        <fullName evidence="1">Calcineurin-like phosphoesterase domain-containing protein</fullName>
    </recommendedName>
</protein>
<reference evidence="2 3" key="1">
    <citation type="submission" date="2015-11" db="EMBL/GenBank/DDBJ databases">
        <title>Expanding the genomic diversity of Burkholderia species for the development of highly accurate diagnostics.</title>
        <authorList>
            <person name="Sahl J."/>
            <person name="Keim P."/>
            <person name="Wagner D."/>
        </authorList>
    </citation>
    <scope>NUCLEOTIDE SEQUENCE [LARGE SCALE GENOMIC DNA]</scope>
    <source>
        <strain evidence="2 3">MSMB2087WGS</strain>
    </source>
</reference>
<dbReference type="SUPFAM" id="SSF56300">
    <property type="entry name" value="Metallo-dependent phosphatases"/>
    <property type="match status" value="1"/>
</dbReference>
<sequence length="520" mass="58488">MEKQTLPSILLHSDLHLESGPFTFPSPPDGPAVAVFAGDVCSGDGGPAALRALSDLPTVYVAGNHEFWGGDYFERLAQIEARAKEHGIHFLENRAVVLGGVRFLGATLWTNYGGGHEALMSYGLWRMGDNKAITAASWWTEENKVRFLKQFGEHALEHFQGKFNPLLAMELHKKTRAWLKRELAKPFDGPTVVVTHHAPAFDSLRHAGIKNYALDRNAWVHRINDDLNLAKVGSYASEILPDLHDELSRAGVVLWAHGHLHNAMHYAVRGIQVAANPRGRVHPPLTKDSARSFALFGISIRDADIERSQRNHRENPEDGDGFGYEKTRSFDLAESGYSVIEAAHLKVLATLEERRAELKALRPLVRSKRLKVADLAGHRADTVYAAILSAVRAFVEDMAHQLGHSHSAGRDLQWLLSDCKLAGVLEYAGFENTGDFETTLIWRRVEAERTPQERKLLGWRPEQYTAKAHLTHMEQRVDKLLKTLRKAPKACEQLRKDHLRMQSKVERRCRATLTRKIAER</sequence>
<dbReference type="RefSeq" id="WP_060192231.1">
    <property type="nucleotide sequence ID" value="NZ_LPHD01000049.1"/>
</dbReference>
<dbReference type="AlphaFoldDB" id="A0A119HFG8"/>
<comment type="caution">
    <text evidence="2">The sequence shown here is derived from an EMBL/GenBank/DDBJ whole genome shotgun (WGS) entry which is preliminary data.</text>
</comment>
<gene>
    <name evidence="2" type="ORF">WL29_21400</name>
</gene>
<evidence type="ECO:0000313" key="3">
    <source>
        <dbReference type="Proteomes" id="UP000060630"/>
    </source>
</evidence>
<dbReference type="GO" id="GO:0016787">
    <property type="term" value="F:hydrolase activity"/>
    <property type="evidence" value="ECO:0007669"/>
    <property type="project" value="InterPro"/>
</dbReference>
<dbReference type="Gene3D" id="3.60.21.10">
    <property type="match status" value="1"/>
</dbReference>
<evidence type="ECO:0000313" key="2">
    <source>
        <dbReference type="EMBL" id="KWA83925.1"/>
    </source>
</evidence>
<evidence type="ECO:0000259" key="1">
    <source>
        <dbReference type="Pfam" id="PF00149"/>
    </source>
</evidence>
<dbReference type="PANTHER" id="PTHR37844">
    <property type="entry name" value="SER/THR PROTEIN PHOSPHATASE SUPERFAMILY (AFU_ORTHOLOGUE AFUA_1G14840)"/>
    <property type="match status" value="1"/>
</dbReference>
<accession>A0A119HFG8</accession>
<proteinExistence type="predicted"/>
<dbReference type="EMBL" id="LPHD01000049">
    <property type="protein sequence ID" value="KWA83925.1"/>
    <property type="molecule type" value="Genomic_DNA"/>
</dbReference>
<dbReference type="PANTHER" id="PTHR37844:SF2">
    <property type="entry name" value="SER_THR PROTEIN PHOSPHATASE SUPERFAMILY (AFU_ORTHOLOGUE AFUA_1G14840)"/>
    <property type="match status" value="1"/>
</dbReference>
<dbReference type="Pfam" id="PF00149">
    <property type="entry name" value="Metallophos"/>
    <property type="match status" value="1"/>
</dbReference>
<feature type="domain" description="Calcineurin-like phosphoesterase" evidence="1">
    <location>
        <begin position="28"/>
        <end position="261"/>
    </location>
</feature>
<dbReference type="InterPro" id="IPR004843">
    <property type="entry name" value="Calcineurin-like_PHP"/>
</dbReference>
<dbReference type="InterPro" id="IPR029052">
    <property type="entry name" value="Metallo-depent_PP-like"/>
</dbReference>
<dbReference type="Proteomes" id="UP000060630">
    <property type="component" value="Unassembled WGS sequence"/>
</dbReference>